<dbReference type="AlphaFoldDB" id="A0AAP0JGY5"/>
<protein>
    <submittedName>
        <fullName evidence="1">Uncharacterized protein</fullName>
    </submittedName>
</protein>
<keyword evidence="2" id="KW-1185">Reference proteome</keyword>
<name>A0AAP0JGY5_9MAGN</name>
<organism evidence="1 2">
    <name type="scientific">Stephania cephalantha</name>
    <dbReference type="NCBI Taxonomy" id="152367"/>
    <lineage>
        <taxon>Eukaryota</taxon>
        <taxon>Viridiplantae</taxon>
        <taxon>Streptophyta</taxon>
        <taxon>Embryophyta</taxon>
        <taxon>Tracheophyta</taxon>
        <taxon>Spermatophyta</taxon>
        <taxon>Magnoliopsida</taxon>
        <taxon>Ranunculales</taxon>
        <taxon>Menispermaceae</taxon>
        <taxon>Menispermoideae</taxon>
        <taxon>Cissampelideae</taxon>
        <taxon>Stephania</taxon>
    </lineage>
</organism>
<proteinExistence type="predicted"/>
<gene>
    <name evidence="1" type="ORF">Scep_012353</name>
</gene>
<sequence>MDSTLLQLWMRLIKVSFNLASNRSSSQVLKIILQIESETESQYFWWKPAGSPSRPRALKAFIEQSALCICKEDGKQSSPNWSSAETQGDGLTLGNAIKVELGLV</sequence>
<accession>A0AAP0JGY5</accession>
<comment type="caution">
    <text evidence="1">The sequence shown here is derived from an EMBL/GenBank/DDBJ whole genome shotgun (WGS) entry which is preliminary data.</text>
</comment>
<dbReference type="Proteomes" id="UP001419268">
    <property type="component" value="Unassembled WGS sequence"/>
</dbReference>
<reference evidence="1 2" key="1">
    <citation type="submission" date="2024-01" db="EMBL/GenBank/DDBJ databases">
        <title>Genome assemblies of Stephania.</title>
        <authorList>
            <person name="Yang L."/>
        </authorList>
    </citation>
    <scope>NUCLEOTIDE SEQUENCE [LARGE SCALE GENOMIC DNA]</scope>
    <source>
        <strain evidence="1">JXDWG</strain>
        <tissue evidence="1">Leaf</tissue>
    </source>
</reference>
<evidence type="ECO:0000313" key="2">
    <source>
        <dbReference type="Proteomes" id="UP001419268"/>
    </source>
</evidence>
<dbReference type="EMBL" id="JBBNAG010000005">
    <property type="protein sequence ID" value="KAK9132825.1"/>
    <property type="molecule type" value="Genomic_DNA"/>
</dbReference>
<evidence type="ECO:0000313" key="1">
    <source>
        <dbReference type="EMBL" id="KAK9132825.1"/>
    </source>
</evidence>